<reference evidence="2" key="1">
    <citation type="submission" date="2024-06" db="EMBL/GenBank/DDBJ databases">
        <title>Multi-omics analyses provide insights into the biosynthesis of the anticancer antibiotic pleurotin in Hohenbuehelia grisea.</title>
        <authorList>
            <person name="Weaver J.A."/>
            <person name="Alberti F."/>
        </authorList>
    </citation>
    <scope>NUCLEOTIDE SEQUENCE [LARGE SCALE GENOMIC DNA]</scope>
    <source>
        <strain evidence="2">T-177</strain>
    </source>
</reference>
<dbReference type="EMBL" id="JASNQZ010000013">
    <property type="protein sequence ID" value="KAL0948634.1"/>
    <property type="molecule type" value="Genomic_DNA"/>
</dbReference>
<accession>A0ABR3IZ42</accession>
<evidence type="ECO:0000313" key="1">
    <source>
        <dbReference type="EMBL" id="KAL0948634.1"/>
    </source>
</evidence>
<organism evidence="1 2">
    <name type="scientific">Hohenbuehelia grisea</name>
    <dbReference type="NCBI Taxonomy" id="104357"/>
    <lineage>
        <taxon>Eukaryota</taxon>
        <taxon>Fungi</taxon>
        <taxon>Dikarya</taxon>
        <taxon>Basidiomycota</taxon>
        <taxon>Agaricomycotina</taxon>
        <taxon>Agaricomycetes</taxon>
        <taxon>Agaricomycetidae</taxon>
        <taxon>Agaricales</taxon>
        <taxon>Pleurotineae</taxon>
        <taxon>Pleurotaceae</taxon>
        <taxon>Hohenbuehelia</taxon>
    </lineage>
</organism>
<comment type="caution">
    <text evidence="1">The sequence shown here is derived from an EMBL/GenBank/DDBJ whole genome shotgun (WGS) entry which is preliminary data.</text>
</comment>
<evidence type="ECO:0000313" key="2">
    <source>
        <dbReference type="Proteomes" id="UP001556367"/>
    </source>
</evidence>
<proteinExistence type="predicted"/>
<keyword evidence="2" id="KW-1185">Reference proteome</keyword>
<dbReference type="Proteomes" id="UP001556367">
    <property type="component" value="Unassembled WGS sequence"/>
</dbReference>
<sequence length="374" mass="42163">MSTADLPLKVRADIRDLWDKKDSSINQAVDTLNKTLGHKITPAVEWVAIWAECQDLHPEKSTFVPTIVNIVQAWYATLVARLDDDNEMDWTENLLTTLADLASHGVKLLVEARGKSISQPETRWLSRERCFTLGVPITRSVAIHSLKHTFNANFASIFEPEDEPGLASNIAAHHSNNSARDDDWSEITSNNDILSVVSGLAPAASAAPKRPFVSSMGPDIRAAPNVTPERLPSVNTIPRPQDHFQATTPYTLLLDYTRGEQQMLQIFSSHQKSLQLLADYFSRWGTKNFKDSRYPTILNIQLRDSTLCSGVNDTLVIRPYYTKEFEVNPALAISFIEGTLGYQLVHTNGTNWVYKCERQLLWPHQLSRDPYVQY</sequence>
<gene>
    <name evidence="1" type="ORF">HGRIS_010441</name>
</gene>
<name>A0ABR3IZ42_9AGAR</name>
<protein>
    <submittedName>
        <fullName evidence="1">Uncharacterized protein</fullName>
    </submittedName>
</protein>